<evidence type="ECO:0000256" key="1">
    <source>
        <dbReference type="SAM" id="MobiDB-lite"/>
    </source>
</evidence>
<evidence type="ECO:0000313" key="2">
    <source>
        <dbReference type="EMBL" id="BBX86112.1"/>
    </source>
</evidence>
<accession>A0ABM7IH57</accession>
<feature type="region of interest" description="Disordered" evidence="1">
    <location>
        <begin position="1"/>
        <end position="35"/>
    </location>
</feature>
<dbReference type="Proteomes" id="UP000465609">
    <property type="component" value="Chromosome"/>
</dbReference>
<evidence type="ECO:0000313" key="3">
    <source>
        <dbReference type="Proteomes" id="UP000465609"/>
    </source>
</evidence>
<keyword evidence="3" id="KW-1185">Reference proteome</keyword>
<reference evidence="2 3" key="1">
    <citation type="journal article" date="2019" name="Emerg. Microbes Infect.">
        <title>Comprehensive subspecies identification of 175 nontuberculous mycobacteria species based on 7547 genomic profiles.</title>
        <authorList>
            <person name="Matsumoto Y."/>
            <person name="Kinjo T."/>
            <person name="Motooka D."/>
            <person name="Nabeya D."/>
            <person name="Jung N."/>
            <person name="Uechi K."/>
            <person name="Horii T."/>
            <person name="Iida T."/>
            <person name="Fujita J."/>
            <person name="Nakamura S."/>
        </authorList>
    </citation>
    <scope>NUCLEOTIDE SEQUENCE [LARGE SCALE GENOMIC DNA]</scope>
    <source>
        <strain evidence="2 3">JCM 15296</strain>
    </source>
</reference>
<organism evidence="2 3">
    <name type="scientific">Mycolicibacterium aubagnense</name>
    <dbReference type="NCBI Taxonomy" id="319707"/>
    <lineage>
        <taxon>Bacteria</taxon>
        <taxon>Bacillati</taxon>
        <taxon>Actinomycetota</taxon>
        <taxon>Actinomycetes</taxon>
        <taxon>Mycobacteriales</taxon>
        <taxon>Mycobacteriaceae</taxon>
        <taxon>Mycolicibacterium</taxon>
    </lineage>
</organism>
<name>A0ABM7IH57_9MYCO</name>
<feature type="compositionally biased region" description="Acidic residues" evidence="1">
    <location>
        <begin position="26"/>
        <end position="35"/>
    </location>
</feature>
<dbReference type="RefSeq" id="WP_138228526.1">
    <property type="nucleotide sequence ID" value="NZ_AP022577.1"/>
</dbReference>
<dbReference type="EMBL" id="AP022577">
    <property type="protein sequence ID" value="BBX86112.1"/>
    <property type="molecule type" value="Genomic_DNA"/>
</dbReference>
<proteinExistence type="predicted"/>
<evidence type="ECO:0008006" key="4">
    <source>
        <dbReference type="Google" id="ProtNLM"/>
    </source>
</evidence>
<protein>
    <recommendedName>
        <fullName evidence="4">ESX-1 secretion-associated protein EspH</fullName>
    </recommendedName>
</protein>
<gene>
    <name evidence="2" type="ORF">MAUB_39850</name>
</gene>
<sequence length="146" mass="16010">MDDRWSWDDDDDELDGQEAGTHAGEGDVDDEGEDELEPLLYTASNPSGSVWVTAHLNGRVHGIELGSGVTAFSEHELAEEIRVVAELSRQQACSELHGFVVEGVREMGYDPAPMRDALVRKLNMPTPEDAAAETARIVRDRYWGGG</sequence>